<evidence type="ECO:0000313" key="2">
    <source>
        <dbReference type="EMBL" id="MBU5593236.1"/>
    </source>
</evidence>
<sequence length="311" mass="35941">MEGNRILILKEKINSEGKLLAKLKRAEDDIKLQEDKLRDLERILQKEKKDVENLEKGGLASFLYSLMGKKDEKIEKEQYEYMMAKAKYDECSNMLEFLKSDKNKIRRDLREIDNCKIEYEKIIEENKEKILSKGSKERMELESIQNEIGSSRGELKEIREAISAGDSLLSSMSRLIENLDSASGWGVIDMVGGGFISTAAKHSKINEAKDCAYDIKRYANKFKRELMDVGSDLDFNIDIGGFTTFADYFFDNFFVDWCVQNKINNALNDAKDGYDMVEGMINKLENKRSSSESTIKELESRYFKILEDYNE</sequence>
<protein>
    <submittedName>
        <fullName evidence="2">Uncharacterized protein</fullName>
    </submittedName>
</protein>
<dbReference type="EMBL" id="JAHLQL010000007">
    <property type="protein sequence ID" value="MBU5593236.1"/>
    <property type="molecule type" value="Genomic_DNA"/>
</dbReference>
<keyword evidence="1" id="KW-0175">Coiled coil</keyword>
<evidence type="ECO:0000256" key="1">
    <source>
        <dbReference type="SAM" id="Coils"/>
    </source>
</evidence>
<keyword evidence="3" id="KW-1185">Reference proteome</keyword>
<dbReference type="Proteomes" id="UP000736583">
    <property type="component" value="Unassembled WGS sequence"/>
</dbReference>
<dbReference type="RefSeq" id="WP_216457913.1">
    <property type="nucleotide sequence ID" value="NZ_JAHLQL010000007.1"/>
</dbReference>
<proteinExistence type="predicted"/>
<evidence type="ECO:0000313" key="3">
    <source>
        <dbReference type="Proteomes" id="UP000736583"/>
    </source>
</evidence>
<name>A0ABS6F3Y6_9CLOT</name>
<organism evidence="2 3">
    <name type="scientific">Clostridium simiarum</name>
    <dbReference type="NCBI Taxonomy" id="2841506"/>
    <lineage>
        <taxon>Bacteria</taxon>
        <taxon>Bacillati</taxon>
        <taxon>Bacillota</taxon>
        <taxon>Clostridia</taxon>
        <taxon>Eubacteriales</taxon>
        <taxon>Clostridiaceae</taxon>
        <taxon>Clostridium</taxon>
    </lineage>
</organism>
<gene>
    <name evidence="2" type="ORF">KQI89_15915</name>
</gene>
<feature type="coiled-coil region" evidence="1">
    <location>
        <begin position="267"/>
        <end position="301"/>
    </location>
</feature>
<accession>A0ABS6F3Y6</accession>
<feature type="coiled-coil region" evidence="1">
    <location>
        <begin position="16"/>
        <end position="57"/>
    </location>
</feature>
<comment type="caution">
    <text evidence="2">The sequence shown here is derived from an EMBL/GenBank/DDBJ whole genome shotgun (WGS) entry which is preliminary data.</text>
</comment>
<reference evidence="2 3" key="1">
    <citation type="submission" date="2021-06" db="EMBL/GenBank/DDBJ databases">
        <authorList>
            <person name="Sun Q."/>
            <person name="Li D."/>
        </authorList>
    </citation>
    <scope>NUCLEOTIDE SEQUENCE [LARGE SCALE GENOMIC DNA]</scope>
    <source>
        <strain evidence="2 3">MSJ-4</strain>
    </source>
</reference>